<dbReference type="GO" id="GO:0160140">
    <property type="term" value="F:23S rRNA pseudouridine(1911/1915/1917) synthase activity"/>
    <property type="evidence" value="ECO:0007669"/>
    <property type="project" value="UniProtKB-EC"/>
</dbReference>
<dbReference type="InterPro" id="IPR006145">
    <property type="entry name" value="PsdUridine_synth_RsuA/RluA"/>
</dbReference>
<dbReference type="Gene3D" id="3.10.290.10">
    <property type="entry name" value="RNA-binding S4 domain"/>
    <property type="match status" value="1"/>
</dbReference>
<gene>
    <name evidence="10" type="ORF">PG2T_11585</name>
</gene>
<sequence>MRQGTHMEARELYQTPPELAGQRLDQVLALLLPEYSRSRLQEWIRAGRVAVDGAQLAASGRLRGGEQICVQVPRQNADAVPAAEAIALDIVHEDADLLVVNKPAGLVVHPGAGNPVGTLMNALLHYDPGLADVPRAGIVHRLDKDTTGLLLVARTLPAHKRLVDQLAAREVHREYLALVQGQIIAGGTVDAPIGRHRTDRTRMAVSQGGREAVTHYRVAQRFRQHTLLRVMLETGRTHQIRVHLASIGHAVVGDPTYSRLRLPPGASAECVAALGGFHRQALHAARLELAHPISDEPLEFAAPLPADMADLLDVLARDTEQAGA</sequence>
<dbReference type="NCBIfam" id="NF008385">
    <property type="entry name" value="PRK11180.1"/>
    <property type="match status" value="1"/>
</dbReference>
<dbReference type="GO" id="GO:0003723">
    <property type="term" value="F:RNA binding"/>
    <property type="evidence" value="ECO:0007669"/>
    <property type="project" value="UniProtKB-KW"/>
</dbReference>
<protein>
    <recommendedName>
        <fullName evidence="8">Pseudouridine synthase</fullName>
        <ecNumber evidence="8">5.4.99.-</ecNumber>
    </recommendedName>
</protein>
<dbReference type="PROSITE" id="PS01129">
    <property type="entry name" value="PSI_RLU"/>
    <property type="match status" value="1"/>
</dbReference>
<dbReference type="PANTHER" id="PTHR21600">
    <property type="entry name" value="MITOCHONDRIAL RNA PSEUDOURIDINE SYNTHASE"/>
    <property type="match status" value="1"/>
</dbReference>
<dbReference type="SUPFAM" id="SSF55174">
    <property type="entry name" value="Alpha-L RNA-binding motif"/>
    <property type="match status" value="1"/>
</dbReference>
<dbReference type="InterPro" id="IPR050188">
    <property type="entry name" value="RluA_PseudoU_synthase"/>
</dbReference>
<comment type="catalytic activity">
    <reaction evidence="4">
        <text>uridine(1911/1915/1917) in 23S rRNA = pseudouridine(1911/1915/1917) in 23S rRNA</text>
        <dbReference type="Rhea" id="RHEA:42524"/>
        <dbReference type="Rhea" id="RHEA-COMP:10097"/>
        <dbReference type="Rhea" id="RHEA-COMP:10098"/>
        <dbReference type="ChEBI" id="CHEBI:65314"/>
        <dbReference type="ChEBI" id="CHEBI:65315"/>
        <dbReference type="EC" id="5.4.99.23"/>
    </reaction>
</comment>
<reference evidence="11" key="1">
    <citation type="submission" date="2016-03" db="EMBL/GenBank/DDBJ databases">
        <title>Complete genome sequence of Solimmundus cernigliae, representing a novel lineage of polycyclic aromatic hydrocarbon degraders within the Gammaproteobacteria.</title>
        <authorList>
            <person name="Singleton D.R."/>
            <person name="Dickey A.N."/>
            <person name="Scholl E.H."/>
            <person name="Wright F.A."/>
            <person name="Aitken M.D."/>
        </authorList>
    </citation>
    <scope>NUCLEOTIDE SEQUENCE [LARGE SCALE GENOMIC DNA]</scope>
    <source>
        <strain evidence="11">TR3.2</strain>
    </source>
</reference>
<evidence type="ECO:0000256" key="2">
    <source>
        <dbReference type="ARBA" id="ARBA00022884"/>
    </source>
</evidence>
<dbReference type="PROSITE" id="PS50889">
    <property type="entry name" value="S4"/>
    <property type="match status" value="1"/>
</dbReference>
<dbReference type="AlphaFoldDB" id="A0A1B1YVS6"/>
<dbReference type="CDD" id="cd02869">
    <property type="entry name" value="PseudoU_synth_RluA_like"/>
    <property type="match status" value="1"/>
</dbReference>
<evidence type="ECO:0000256" key="6">
    <source>
        <dbReference type="PIRSR" id="PIRSR606225-1"/>
    </source>
</evidence>
<keyword evidence="2 7" id="KW-0694">RNA-binding</keyword>
<dbReference type="Pfam" id="PF00849">
    <property type="entry name" value="PseudoU_synth_2"/>
    <property type="match status" value="1"/>
</dbReference>
<feature type="active site" evidence="6">
    <location>
        <position position="143"/>
    </location>
</feature>
<dbReference type="EC" id="5.4.99.-" evidence="8"/>
<organism evidence="10 11">
    <name type="scientific">Immundisolibacter cernigliae</name>
    <dbReference type="NCBI Taxonomy" id="1810504"/>
    <lineage>
        <taxon>Bacteria</taxon>
        <taxon>Pseudomonadati</taxon>
        <taxon>Pseudomonadota</taxon>
        <taxon>Gammaproteobacteria</taxon>
        <taxon>Immundisolibacterales</taxon>
        <taxon>Immundisolibacteraceae</taxon>
        <taxon>Immundisolibacter</taxon>
    </lineage>
</organism>
<dbReference type="InterPro" id="IPR002942">
    <property type="entry name" value="S4_RNA-bd"/>
</dbReference>
<keyword evidence="3 8" id="KW-0413">Isomerase</keyword>
<accession>A0A1B1YVS6</accession>
<dbReference type="PANTHER" id="PTHR21600:SF44">
    <property type="entry name" value="RIBOSOMAL LARGE SUBUNIT PSEUDOURIDINE SYNTHASE D"/>
    <property type="match status" value="1"/>
</dbReference>
<name>A0A1B1YVS6_9GAMM</name>
<dbReference type="InterPro" id="IPR006225">
    <property type="entry name" value="PsdUridine_synth_RluC/D"/>
</dbReference>
<dbReference type="SMART" id="SM00363">
    <property type="entry name" value="S4"/>
    <property type="match status" value="1"/>
</dbReference>
<dbReference type="KEGG" id="gbi:PG2T_11585"/>
<feature type="domain" description="RNA-binding S4" evidence="9">
    <location>
        <begin position="22"/>
        <end position="86"/>
    </location>
</feature>
<dbReference type="CDD" id="cd00165">
    <property type="entry name" value="S4"/>
    <property type="match status" value="1"/>
</dbReference>
<comment type="function">
    <text evidence="5">Responsible for synthesis of pseudouridine from uracil at positions 1911, 1915 and 1917 in 23S ribosomal RNA.</text>
</comment>
<evidence type="ECO:0000256" key="4">
    <source>
        <dbReference type="ARBA" id="ARBA00036882"/>
    </source>
</evidence>
<dbReference type="InterPro" id="IPR036986">
    <property type="entry name" value="S4_RNA-bd_sf"/>
</dbReference>
<dbReference type="InterPro" id="IPR006224">
    <property type="entry name" value="PsdUridine_synth_RluA-like_CS"/>
</dbReference>
<evidence type="ECO:0000256" key="3">
    <source>
        <dbReference type="ARBA" id="ARBA00023235"/>
    </source>
</evidence>
<dbReference type="Gene3D" id="3.30.2350.10">
    <property type="entry name" value="Pseudouridine synthase"/>
    <property type="match status" value="1"/>
</dbReference>
<dbReference type="STRING" id="1810504.PG2T_11585"/>
<dbReference type="FunFam" id="3.30.2350.10:FF:000006">
    <property type="entry name" value="Pseudouridine synthase"/>
    <property type="match status" value="1"/>
</dbReference>
<comment type="similarity">
    <text evidence="1 8">Belongs to the pseudouridine synthase RluA family.</text>
</comment>
<dbReference type="Proteomes" id="UP000092952">
    <property type="component" value="Chromosome"/>
</dbReference>
<dbReference type="NCBIfam" id="TIGR00005">
    <property type="entry name" value="rluA_subfam"/>
    <property type="match status" value="1"/>
</dbReference>
<dbReference type="FunCoup" id="A0A1B1YVS6">
    <property type="interactions" value="606"/>
</dbReference>
<evidence type="ECO:0000313" key="10">
    <source>
        <dbReference type="EMBL" id="ANX04743.1"/>
    </source>
</evidence>
<evidence type="ECO:0000259" key="9">
    <source>
        <dbReference type="SMART" id="SM00363"/>
    </source>
</evidence>
<dbReference type="SUPFAM" id="SSF55120">
    <property type="entry name" value="Pseudouridine synthase"/>
    <property type="match status" value="1"/>
</dbReference>
<keyword evidence="11" id="KW-1185">Reference proteome</keyword>
<dbReference type="InterPro" id="IPR020103">
    <property type="entry name" value="PsdUridine_synth_cat_dom_sf"/>
</dbReference>
<dbReference type="GO" id="GO:0000455">
    <property type="term" value="P:enzyme-directed rRNA pseudouridine synthesis"/>
    <property type="evidence" value="ECO:0007669"/>
    <property type="project" value="UniProtKB-ARBA"/>
</dbReference>
<proteinExistence type="inferred from homology"/>
<dbReference type="InParanoid" id="A0A1B1YVS6"/>
<dbReference type="Pfam" id="PF01479">
    <property type="entry name" value="S4"/>
    <property type="match status" value="1"/>
</dbReference>
<evidence type="ECO:0000256" key="5">
    <source>
        <dbReference type="ARBA" id="ARBA00056072"/>
    </source>
</evidence>
<evidence type="ECO:0000313" key="11">
    <source>
        <dbReference type="Proteomes" id="UP000092952"/>
    </source>
</evidence>
<dbReference type="EMBL" id="CP014671">
    <property type="protein sequence ID" value="ANX04743.1"/>
    <property type="molecule type" value="Genomic_DNA"/>
</dbReference>
<comment type="catalytic activity">
    <reaction evidence="8">
        <text>a uridine in RNA = a pseudouridine in RNA</text>
        <dbReference type="Rhea" id="RHEA:48348"/>
        <dbReference type="Rhea" id="RHEA-COMP:12068"/>
        <dbReference type="Rhea" id="RHEA-COMP:12069"/>
        <dbReference type="ChEBI" id="CHEBI:65314"/>
        <dbReference type="ChEBI" id="CHEBI:65315"/>
    </reaction>
</comment>
<evidence type="ECO:0000256" key="1">
    <source>
        <dbReference type="ARBA" id="ARBA00010876"/>
    </source>
</evidence>
<evidence type="ECO:0000256" key="7">
    <source>
        <dbReference type="PROSITE-ProRule" id="PRU00182"/>
    </source>
</evidence>
<evidence type="ECO:0000256" key="8">
    <source>
        <dbReference type="RuleBase" id="RU362028"/>
    </source>
</evidence>